<name>A0ABY8AV15_9GAMM</name>
<accession>A0ABY8AV15</accession>
<proteinExistence type="predicted"/>
<protein>
    <recommendedName>
        <fullName evidence="3">Transmembrane protein</fullName>
    </recommendedName>
</protein>
<dbReference type="EMBL" id="CP119078">
    <property type="protein sequence ID" value="WED43591.1"/>
    <property type="molecule type" value="Genomic_DNA"/>
</dbReference>
<keyword evidence="2" id="KW-1185">Reference proteome</keyword>
<gene>
    <name evidence="1" type="ORF">PXX05_02100</name>
</gene>
<dbReference type="Proteomes" id="UP001222087">
    <property type="component" value="Chromosome"/>
</dbReference>
<sequence length="178" mass="20303">MAKRNSLILLLLMLVFAAPGSIAYLCYTHPQWLGTATTNRGALLTPPVQFVKMNANGKWRLILWNPGNCSKRCLQQLDKLARIRLALGRRLYDVEQWLIVDNKTTTLPPSLMNLLKEQDIRMLRLPEAYTQPKVLTTESQVFIANPSDYLILKYALDAKSDAIFHDIKHLLSVERKNG</sequence>
<organism evidence="1 2">
    <name type="scientific">Legionella cardiaca</name>
    <dbReference type="NCBI Taxonomy" id="1071983"/>
    <lineage>
        <taxon>Bacteria</taxon>
        <taxon>Pseudomonadati</taxon>
        <taxon>Pseudomonadota</taxon>
        <taxon>Gammaproteobacteria</taxon>
        <taxon>Legionellales</taxon>
        <taxon>Legionellaceae</taxon>
        <taxon>Legionella</taxon>
    </lineage>
</organism>
<dbReference type="RefSeq" id="WP_275089401.1">
    <property type="nucleotide sequence ID" value="NZ_CP119078.1"/>
</dbReference>
<evidence type="ECO:0000313" key="1">
    <source>
        <dbReference type="EMBL" id="WED43591.1"/>
    </source>
</evidence>
<reference evidence="1 2" key="1">
    <citation type="submission" date="2023-02" db="EMBL/GenBank/DDBJ databases">
        <title>Genome Sequence of L. cardiaca H63T.</title>
        <authorList>
            <person name="Lopez A.E."/>
            <person name="Cianciotto N.P."/>
        </authorList>
    </citation>
    <scope>NUCLEOTIDE SEQUENCE [LARGE SCALE GENOMIC DNA]</scope>
    <source>
        <strain evidence="1 2">H63</strain>
    </source>
</reference>
<evidence type="ECO:0008006" key="3">
    <source>
        <dbReference type="Google" id="ProtNLM"/>
    </source>
</evidence>
<evidence type="ECO:0000313" key="2">
    <source>
        <dbReference type="Proteomes" id="UP001222087"/>
    </source>
</evidence>